<feature type="domain" description="Tyr recombinase" evidence="2">
    <location>
        <begin position="1"/>
        <end position="48"/>
    </location>
</feature>
<reference evidence="3" key="1">
    <citation type="submission" date="2019-02" db="EMBL/GenBank/DDBJ databases">
        <authorList>
            <person name="Gruber-Vodicka R. H."/>
            <person name="Seah K. B. B."/>
        </authorList>
    </citation>
    <scope>NUCLEOTIDE SEQUENCE</scope>
    <source>
        <strain evidence="3">BECK_BY7</strain>
    </source>
</reference>
<dbReference type="GO" id="GO:0015074">
    <property type="term" value="P:DNA integration"/>
    <property type="evidence" value="ECO:0007669"/>
    <property type="project" value="InterPro"/>
</dbReference>
<dbReference type="GO" id="GO:0006310">
    <property type="term" value="P:DNA recombination"/>
    <property type="evidence" value="ECO:0007669"/>
    <property type="project" value="UniProtKB-KW"/>
</dbReference>
<evidence type="ECO:0000259" key="2">
    <source>
        <dbReference type="PROSITE" id="PS51898"/>
    </source>
</evidence>
<dbReference type="AlphaFoldDB" id="A0A450WJF6"/>
<dbReference type="SUPFAM" id="SSF56349">
    <property type="entry name" value="DNA breaking-rejoining enzymes"/>
    <property type="match status" value="1"/>
</dbReference>
<protein>
    <submittedName>
        <fullName evidence="3">Phage integrase family protein</fullName>
    </submittedName>
</protein>
<dbReference type="GO" id="GO:0003677">
    <property type="term" value="F:DNA binding"/>
    <property type="evidence" value="ECO:0007669"/>
    <property type="project" value="InterPro"/>
</dbReference>
<dbReference type="Gene3D" id="1.10.443.10">
    <property type="entry name" value="Intergrase catalytic core"/>
    <property type="match status" value="1"/>
</dbReference>
<evidence type="ECO:0000313" key="3">
    <source>
        <dbReference type="EMBL" id="VFK17171.1"/>
    </source>
</evidence>
<sequence length="54" mass="6326">MLRHTCATHFLDAGLDMCYVQKLLWHQSVTTTEIYTHVSKSKLKELVRSNFMRG</sequence>
<dbReference type="InterPro" id="IPR011010">
    <property type="entry name" value="DNA_brk_join_enz"/>
</dbReference>
<evidence type="ECO:0000256" key="1">
    <source>
        <dbReference type="ARBA" id="ARBA00023172"/>
    </source>
</evidence>
<gene>
    <name evidence="3" type="ORF">BECKLFY1418C_GA0070996_102911</name>
</gene>
<proteinExistence type="predicted"/>
<keyword evidence="1" id="KW-0233">DNA recombination</keyword>
<organism evidence="3">
    <name type="scientific">Candidatus Kentrum sp. LFY</name>
    <dbReference type="NCBI Taxonomy" id="2126342"/>
    <lineage>
        <taxon>Bacteria</taxon>
        <taxon>Pseudomonadati</taxon>
        <taxon>Pseudomonadota</taxon>
        <taxon>Gammaproteobacteria</taxon>
        <taxon>Candidatus Kentrum</taxon>
    </lineage>
</organism>
<name>A0A450WJF6_9GAMM</name>
<dbReference type="InterPro" id="IPR002104">
    <property type="entry name" value="Integrase_catalytic"/>
</dbReference>
<dbReference type="EMBL" id="CAADFN010000029">
    <property type="protein sequence ID" value="VFK17171.1"/>
    <property type="molecule type" value="Genomic_DNA"/>
</dbReference>
<dbReference type="Pfam" id="PF00589">
    <property type="entry name" value="Phage_integrase"/>
    <property type="match status" value="1"/>
</dbReference>
<dbReference type="InterPro" id="IPR013762">
    <property type="entry name" value="Integrase-like_cat_sf"/>
</dbReference>
<dbReference type="PROSITE" id="PS51898">
    <property type="entry name" value="TYR_RECOMBINASE"/>
    <property type="match status" value="1"/>
</dbReference>
<accession>A0A450WJF6</accession>